<keyword evidence="3" id="KW-1185">Reference proteome</keyword>
<dbReference type="EMBL" id="BLXT01000641">
    <property type="protein sequence ID" value="GFN79175.1"/>
    <property type="molecule type" value="Genomic_DNA"/>
</dbReference>
<dbReference type="Proteomes" id="UP000735302">
    <property type="component" value="Unassembled WGS sequence"/>
</dbReference>
<comment type="caution">
    <text evidence="2">The sequence shown here is derived from an EMBL/GenBank/DDBJ whole genome shotgun (WGS) entry which is preliminary data.</text>
</comment>
<evidence type="ECO:0000256" key="1">
    <source>
        <dbReference type="SAM" id="SignalP"/>
    </source>
</evidence>
<proteinExistence type="predicted"/>
<sequence length="302" mass="33687">MRNQVSVFLALASCMLLGFPCESSSQACANLNTCIKRTSRNNYFFVFRKYSIPDFNSAIGKVCMPVNLVCLRNPRGCTDVKLVKQAQVVIKIREFLCSSNGREVAKRINQEDPCVGNRAQVKFIRGKYSECIQSSLGSMKSVDCKLITLVTVECTKDFTCCHMGGKYVVGDMGETCVVGHMGWKYVTSHMGGKYVVSYMGGKYVTSHLGGKYVVGHKEWEIPGRSPGWKVCCPSHGWEVRGLLDEPEVALITSRKNVARKQPTTWIVPLPLTSHIYGHFVYRENSNCVVGLLLLYNIQQANV</sequence>
<protein>
    <submittedName>
        <fullName evidence="2">Uncharacterized protein</fullName>
    </submittedName>
</protein>
<name>A0AAV3XW19_9GAST</name>
<gene>
    <name evidence="2" type="ORF">PoB_000568100</name>
</gene>
<organism evidence="2 3">
    <name type="scientific">Plakobranchus ocellatus</name>
    <dbReference type="NCBI Taxonomy" id="259542"/>
    <lineage>
        <taxon>Eukaryota</taxon>
        <taxon>Metazoa</taxon>
        <taxon>Spiralia</taxon>
        <taxon>Lophotrochozoa</taxon>
        <taxon>Mollusca</taxon>
        <taxon>Gastropoda</taxon>
        <taxon>Heterobranchia</taxon>
        <taxon>Euthyneura</taxon>
        <taxon>Panpulmonata</taxon>
        <taxon>Sacoglossa</taxon>
        <taxon>Placobranchoidea</taxon>
        <taxon>Plakobranchidae</taxon>
        <taxon>Plakobranchus</taxon>
    </lineage>
</organism>
<reference evidence="2 3" key="1">
    <citation type="journal article" date="2021" name="Elife">
        <title>Chloroplast acquisition without the gene transfer in kleptoplastic sea slugs, Plakobranchus ocellatus.</title>
        <authorList>
            <person name="Maeda T."/>
            <person name="Takahashi S."/>
            <person name="Yoshida T."/>
            <person name="Shimamura S."/>
            <person name="Takaki Y."/>
            <person name="Nagai Y."/>
            <person name="Toyoda A."/>
            <person name="Suzuki Y."/>
            <person name="Arimoto A."/>
            <person name="Ishii H."/>
            <person name="Satoh N."/>
            <person name="Nishiyama T."/>
            <person name="Hasebe M."/>
            <person name="Maruyama T."/>
            <person name="Minagawa J."/>
            <person name="Obokata J."/>
            <person name="Shigenobu S."/>
        </authorList>
    </citation>
    <scope>NUCLEOTIDE SEQUENCE [LARGE SCALE GENOMIC DNA]</scope>
</reference>
<keyword evidence="1" id="KW-0732">Signal</keyword>
<evidence type="ECO:0000313" key="3">
    <source>
        <dbReference type="Proteomes" id="UP000735302"/>
    </source>
</evidence>
<feature type="signal peptide" evidence="1">
    <location>
        <begin position="1"/>
        <end position="25"/>
    </location>
</feature>
<dbReference type="AlphaFoldDB" id="A0AAV3XW19"/>
<feature type="chain" id="PRO_5043607267" evidence="1">
    <location>
        <begin position="26"/>
        <end position="302"/>
    </location>
</feature>
<evidence type="ECO:0000313" key="2">
    <source>
        <dbReference type="EMBL" id="GFN79175.1"/>
    </source>
</evidence>
<accession>A0AAV3XW19</accession>